<feature type="transmembrane region" description="Helical" evidence="1">
    <location>
        <begin position="113"/>
        <end position="132"/>
    </location>
</feature>
<feature type="transmembrane region" description="Helical" evidence="1">
    <location>
        <begin position="216"/>
        <end position="237"/>
    </location>
</feature>
<feature type="domain" description="EamA" evidence="2">
    <location>
        <begin position="143"/>
        <end position="285"/>
    </location>
</feature>
<dbReference type="eggNOG" id="arCOG00272">
    <property type="taxonomic scope" value="Archaea"/>
</dbReference>
<name>D9Q1D3_ACIS3</name>
<evidence type="ECO:0000313" key="3">
    <source>
        <dbReference type="EMBL" id="ADL19121.1"/>
    </source>
</evidence>
<dbReference type="KEGG" id="asc:ASAC_0715"/>
<dbReference type="GO" id="GO:0016020">
    <property type="term" value="C:membrane"/>
    <property type="evidence" value="ECO:0007669"/>
    <property type="project" value="InterPro"/>
</dbReference>
<dbReference type="SUPFAM" id="SSF103481">
    <property type="entry name" value="Multidrug resistance efflux transporter EmrE"/>
    <property type="match status" value="1"/>
</dbReference>
<evidence type="ECO:0000256" key="1">
    <source>
        <dbReference type="SAM" id="Phobius"/>
    </source>
</evidence>
<dbReference type="InterPro" id="IPR037185">
    <property type="entry name" value="EmrE-like"/>
</dbReference>
<dbReference type="Pfam" id="PF00892">
    <property type="entry name" value="EamA"/>
    <property type="match status" value="2"/>
</dbReference>
<dbReference type="GeneID" id="9498948"/>
<feature type="transmembrane region" description="Helical" evidence="1">
    <location>
        <begin position="144"/>
        <end position="162"/>
    </location>
</feature>
<keyword evidence="4" id="KW-1185">Reference proteome</keyword>
<feature type="transmembrane region" description="Helical" evidence="1">
    <location>
        <begin position="243"/>
        <end position="262"/>
    </location>
</feature>
<evidence type="ECO:0000259" key="2">
    <source>
        <dbReference type="Pfam" id="PF00892"/>
    </source>
</evidence>
<dbReference type="PANTHER" id="PTHR22911">
    <property type="entry name" value="ACYL-MALONYL CONDENSING ENZYME-RELATED"/>
    <property type="match status" value="1"/>
</dbReference>
<dbReference type="HOGENOM" id="CLU_088145_0_0_2"/>
<dbReference type="PANTHER" id="PTHR22911:SF137">
    <property type="entry name" value="SOLUTE CARRIER FAMILY 35 MEMBER G2-RELATED"/>
    <property type="match status" value="1"/>
</dbReference>
<feature type="transmembrane region" description="Helical" evidence="1">
    <location>
        <begin position="269"/>
        <end position="286"/>
    </location>
</feature>
<accession>D9Q1D3</accession>
<reference evidence="3 4" key="1">
    <citation type="journal article" date="2010" name="Appl. Environ. Microbiol.">
        <title>The genome sequence of the crenarchaeon Acidilobus saccharovorans supports a new order, Acidilobales, and suggests an important ecological role in terrestrial acidic hot springs.</title>
        <authorList>
            <person name="Mardanov A.V."/>
            <person name="Svetlitchnyi V.A."/>
            <person name="Beletsky A.V."/>
            <person name="Prokofeva M.I."/>
            <person name="Bonch-Osmolovskaya E.A."/>
            <person name="Ravin N.V."/>
            <person name="Skryabin K.G."/>
        </authorList>
    </citation>
    <scope>NUCLEOTIDE SEQUENCE [LARGE SCALE GENOMIC DNA]</scope>
    <source>
        <strain evidence="4">DSM 16705 / JCM 18335 / VKM B-2471 / 345-15</strain>
    </source>
</reference>
<feature type="domain" description="EamA" evidence="2">
    <location>
        <begin position="4"/>
        <end position="133"/>
    </location>
</feature>
<gene>
    <name evidence="3" type="ordered locus">ASAC_0715</name>
</gene>
<dbReference type="RefSeq" id="WP_013266633.1">
    <property type="nucleotide sequence ID" value="NC_014374.1"/>
</dbReference>
<keyword evidence="1" id="KW-0472">Membrane</keyword>
<dbReference type="AlphaFoldDB" id="D9Q1D3"/>
<dbReference type="InParanoid" id="D9Q1D3"/>
<feature type="transmembrane region" description="Helical" evidence="1">
    <location>
        <begin position="174"/>
        <end position="195"/>
    </location>
</feature>
<dbReference type="InterPro" id="IPR000620">
    <property type="entry name" value="EamA_dom"/>
</dbReference>
<evidence type="ECO:0000313" key="4">
    <source>
        <dbReference type="Proteomes" id="UP000000346"/>
    </source>
</evidence>
<dbReference type="Proteomes" id="UP000000346">
    <property type="component" value="Chromosome"/>
</dbReference>
<dbReference type="EMBL" id="CP001742">
    <property type="protein sequence ID" value="ADL19121.1"/>
    <property type="molecule type" value="Genomic_DNA"/>
</dbReference>
<dbReference type="STRING" id="666510.ASAC_0715"/>
<keyword evidence="1" id="KW-1133">Transmembrane helix</keyword>
<sequence>MRPLGDAAALATAMIWAYASLAYKPFIARLGALRTNVMRMLYASLATLPFALALMTFKEGEAFAVLSGVLSLSVGDTMYLASIGSAGLSVAAPLSYTYVILAEVISTVLLGERLTPGLAAAGALIVAGVALISVGPGGRASPRGVAMALGASGAWALGQVMIGLADAGGVPPVVIAFLRVAASGALLAAGLKLAARLRGGDAGLMSALRRTARSSLPLVAALDLGLGVTLFALSVRASGFDQAVVIVSSLPLFAQLMAWLSGAERPRPTEVAGAAAVVVAVAVAFMA</sequence>
<organism evidence="3 4">
    <name type="scientific">Acidilobus saccharovorans (strain DSM 16705 / JCM 18335 / VKM B-2471 / 345-15)</name>
    <dbReference type="NCBI Taxonomy" id="666510"/>
    <lineage>
        <taxon>Archaea</taxon>
        <taxon>Thermoproteota</taxon>
        <taxon>Thermoprotei</taxon>
        <taxon>Acidilobales</taxon>
        <taxon>Acidilobaceae</taxon>
        <taxon>Acidilobus</taxon>
    </lineage>
</organism>
<proteinExistence type="predicted"/>
<feature type="transmembrane region" description="Helical" evidence="1">
    <location>
        <begin position="78"/>
        <end position="101"/>
    </location>
</feature>
<keyword evidence="1" id="KW-0812">Transmembrane</keyword>
<protein>
    <recommendedName>
        <fullName evidence="2">EamA domain-containing protein</fullName>
    </recommendedName>
</protein>
<dbReference type="OrthoDB" id="28892at2157"/>